<name>A0A2I0JHJ3_PUNGR</name>
<evidence type="ECO:0000256" key="1">
    <source>
        <dbReference type="SAM" id="MobiDB-lite"/>
    </source>
</evidence>
<keyword evidence="3" id="KW-1185">Reference proteome</keyword>
<evidence type="ECO:0000313" key="2">
    <source>
        <dbReference type="EMBL" id="PKI55390.1"/>
    </source>
</evidence>
<gene>
    <name evidence="2" type="ORF">CRG98_024241</name>
</gene>
<proteinExistence type="predicted"/>
<protein>
    <submittedName>
        <fullName evidence="2">Uncharacterized protein</fullName>
    </submittedName>
</protein>
<dbReference type="Proteomes" id="UP000233551">
    <property type="component" value="Unassembled WGS sequence"/>
</dbReference>
<reference evidence="2 3" key="1">
    <citation type="submission" date="2017-11" db="EMBL/GenBank/DDBJ databases">
        <title>De-novo sequencing of pomegranate (Punica granatum L.) genome.</title>
        <authorList>
            <person name="Akparov Z."/>
            <person name="Amiraslanov A."/>
            <person name="Hajiyeva S."/>
            <person name="Abbasov M."/>
            <person name="Kaur K."/>
            <person name="Hamwieh A."/>
            <person name="Solovyev V."/>
            <person name="Salamov A."/>
            <person name="Braich B."/>
            <person name="Kosarev P."/>
            <person name="Mahmoud A."/>
            <person name="Hajiyev E."/>
            <person name="Babayeva S."/>
            <person name="Izzatullayeva V."/>
            <person name="Mammadov A."/>
            <person name="Mammadov A."/>
            <person name="Sharifova S."/>
            <person name="Ojaghi J."/>
            <person name="Eynullazada K."/>
            <person name="Bayramov B."/>
            <person name="Abdulazimova A."/>
            <person name="Shahmuradov I."/>
        </authorList>
    </citation>
    <scope>NUCLEOTIDE SEQUENCE [LARGE SCALE GENOMIC DNA]</scope>
    <source>
        <strain evidence="3">cv. AG2017</strain>
        <tissue evidence="2">Leaf</tissue>
    </source>
</reference>
<evidence type="ECO:0000313" key="3">
    <source>
        <dbReference type="Proteomes" id="UP000233551"/>
    </source>
</evidence>
<organism evidence="2 3">
    <name type="scientific">Punica granatum</name>
    <name type="common">Pomegranate</name>
    <dbReference type="NCBI Taxonomy" id="22663"/>
    <lineage>
        <taxon>Eukaryota</taxon>
        <taxon>Viridiplantae</taxon>
        <taxon>Streptophyta</taxon>
        <taxon>Embryophyta</taxon>
        <taxon>Tracheophyta</taxon>
        <taxon>Spermatophyta</taxon>
        <taxon>Magnoliopsida</taxon>
        <taxon>eudicotyledons</taxon>
        <taxon>Gunneridae</taxon>
        <taxon>Pentapetalae</taxon>
        <taxon>rosids</taxon>
        <taxon>malvids</taxon>
        <taxon>Myrtales</taxon>
        <taxon>Lythraceae</taxon>
        <taxon>Punica</taxon>
    </lineage>
</organism>
<dbReference type="EMBL" id="PGOL01001705">
    <property type="protein sequence ID" value="PKI55390.1"/>
    <property type="molecule type" value="Genomic_DNA"/>
</dbReference>
<dbReference type="AlphaFoldDB" id="A0A2I0JHJ3"/>
<accession>A0A2I0JHJ3</accession>
<sequence>MGRTSGLDLRRKRIGPRPVNSRRSGSEEDGGDGAVGGGSCSWTPQRRHERVQEIALCAADASPWSIRTSPALNPSELGGKLAISADLVEIAKITIWGLSGPAGIAGNRPVVTGSKSTLPGLPMGCP</sequence>
<comment type="caution">
    <text evidence="2">The sequence shown here is derived from an EMBL/GenBank/DDBJ whole genome shotgun (WGS) entry which is preliminary data.</text>
</comment>
<feature type="region of interest" description="Disordered" evidence="1">
    <location>
        <begin position="1"/>
        <end position="46"/>
    </location>
</feature>